<accession>A0A1H9F9A1</accession>
<dbReference type="RefSeq" id="WP_093659462.1">
    <property type="nucleotide sequence ID" value="NZ_FOET01000006.1"/>
</dbReference>
<dbReference type="Proteomes" id="UP000199055">
    <property type="component" value="Unassembled WGS sequence"/>
</dbReference>
<dbReference type="AlphaFoldDB" id="A0A1H9F9A1"/>
<evidence type="ECO:0000313" key="2">
    <source>
        <dbReference type="Proteomes" id="UP000199055"/>
    </source>
</evidence>
<dbReference type="PANTHER" id="PTHR42305">
    <property type="entry name" value="MEMBRANE PROTEIN RV1733C-RELATED"/>
    <property type="match status" value="1"/>
</dbReference>
<reference evidence="1 2" key="1">
    <citation type="submission" date="2016-10" db="EMBL/GenBank/DDBJ databases">
        <authorList>
            <person name="de Groot N.N."/>
        </authorList>
    </citation>
    <scope>NUCLEOTIDE SEQUENCE [LARGE SCALE GENOMIC DNA]</scope>
    <source>
        <strain evidence="1 2">CGMCC 4.3519</strain>
    </source>
</reference>
<keyword evidence="2" id="KW-1185">Reference proteome</keyword>
<gene>
    <name evidence="1" type="ORF">SAMN05216481_106137</name>
</gene>
<name>A0A1H9F9A1_9ACTN</name>
<organism evidence="1 2">
    <name type="scientific">Streptomyces radiopugnans</name>
    <dbReference type="NCBI Taxonomy" id="403935"/>
    <lineage>
        <taxon>Bacteria</taxon>
        <taxon>Bacillati</taxon>
        <taxon>Actinomycetota</taxon>
        <taxon>Actinomycetes</taxon>
        <taxon>Kitasatosporales</taxon>
        <taxon>Streptomycetaceae</taxon>
        <taxon>Streptomyces</taxon>
    </lineage>
</organism>
<dbReference type="EMBL" id="FOET01000006">
    <property type="protein sequence ID" value="SEQ34415.1"/>
    <property type="molecule type" value="Genomic_DNA"/>
</dbReference>
<sequence>MRAIAGLWRWRGNPLCRTTDRVEGWLALAAVLLMTLATPAVALWGTRTAHETLMGVVREQQRQRHQVWATVAQSTPPVADSPEAESGHRVNATWTAADGRTHSGTVVTGRPTEPGDRLRVWVDARGEIAARPMDAAAASSHAALAGFGTAVAAAGLVETVRRLLVRRLMARRYARWEEEWARVGPDWGRAGRSN</sequence>
<dbReference type="InterPro" id="IPR039708">
    <property type="entry name" value="MT1774/Rv1733c-like"/>
</dbReference>
<dbReference type="PANTHER" id="PTHR42305:SF1">
    <property type="entry name" value="MEMBRANE PROTEIN RV1733C-RELATED"/>
    <property type="match status" value="1"/>
</dbReference>
<evidence type="ECO:0000313" key="1">
    <source>
        <dbReference type="EMBL" id="SEQ34415.1"/>
    </source>
</evidence>
<protein>
    <submittedName>
        <fullName evidence="1">Uncharacterized protein</fullName>
    </submittedName>
</protein>
<dbReference type="STRING" id="403935.SAMN05216481_106137"/>
<proteinExistence type="predicted"/>